<feature type="signal peptide" evidence="1">
    <location>
        <begin position="1"/>
        <end position="20"/>
    </location>
</feature>
<evidence type="ECO:0000313" key="2">
    <source>
        <dbReference type="EMBL" id="GAD67244.1"/>
    </source>
</evidence>
<keyword evidence="1" id="KW-0732">Signal</keyword>
<protein>
    <recommendedName>
        <fullName evidence="4">Capsular biosynthesis protein</fullName>
    </recommendedName>
</protein>
<dbReference type="STRING" id="1219065.VPR01S_07_00430"/>
<name>U3BBT4_VIBPR</name>
<evidence type="ECO:0008006" key="4">
    <source>
        <dbReference type="Google" id="ProtNLM"/>
    </source>
</evidence>
<dbReference type="eggNOG" id="COG5338">
    <property type="taxonomic scope" value="Bacteria"/>
</dbReference>
<feature type="chain" id="PRO_5004638740" description="Capsular biosynthesis protein" evidence="1">
    <location>
        <begin position="21"/>
        <end position="429"/>
    </location>
</feature>
<proteinExistence type="predicted"/>
<comment type="caution">
    <text evidence="2">The sequence shown here is derived from an EMBL/GenBank/DDBJ whole genome shotgun (WGS) entry which is preliminary data.</text>
</comment>
<accession>U3BBT4</accession>
<dbReference type="Proteomes" id="UP000016570">
    <property type="component" value="Unassembled WGS sequence"/>
</dbReference>
<keyword evidence="3" id="KW-1185">Reference proteome</keyword>
<dbReference type="RefSeq" id="WP_021705219.1">
    <property type="nucleotide sequence ID" value="NZ_BATJ01000007.1"/>
</dbReference>
<dbReference type="EMBL" id="BATJ01000007">
    <property type="protein sequence ID" value="GAD67244.1"/>
    <property type="molecule type" value="Genomic_DNA"/>
</dbReference>
<dbReference type="AlphaFoldDB" id="U3BBT4"/>
<sequence length="429" mass="50193">MKRLTNCALLAGLLSQPVWADLTPKSHIGPLGIDFQSQVGLDYGHDSNVTYQAEKTPEGQAVSSVYYQLSPMIQATGERGEDRYYLMYNGNYRRYNSSEDDDFNDHFYMFEGKWRFGLRHGLNWNIAQTLGHEARGQETTEGFTYGQYQDFNIHQALKTSLVDSQLRYSYGAPEGRGSLQVAVETKDLSFRDTDDIQEDFRQYIREQEWRENSLIVELFDQYSSRTRFRYSFISNYRQYDVNELKDTSEYYLLYGIQTQRTGKTWIEGNIALLYKDFDNNPAAESFTGLNWDIKAQWKPLKHSMLELYTWQKVKDPSEEGGYILDSKVGASWEHHWWVDRLSTKLAYGYLTEDYRVTNNNRRDNVQTVRALVGYDFRPSIRFELSYVYNMKDSNKDTDTFFIGANQTTPVERTLGYDQSVVQLTMKVQI</sequence>
<evidence type="ECO:0000313" key="3">
    <source>
        <dbReference type="Proteomes" id="UP000016570"/>
    </source>
</evidence>
<reference evidence="2 3" key="1">
    <citation type="submission" date="2013-09" db="EMBL/GenBank/DDBJ databases">
        <title>Whole genome shotgun sequence of Vibrio proteolyticus NBRC 13287.</title>
        <authorList>
            <person name="Isaki S."/>
            <person name="Hosoyama A."/>
            <person name="Numata M."/>
            <person name="Hashimoto M."/>
            <person name="Hosoyama Y."/>
            <person name="Tsuchikane K."/>
            <person name="Noguchi M."/>
            <person name="Hirakata S."/>
            <person name="Ichikawa N."/>
            <person name="Ohji S."/>
            <person name="Yamazoe A."/>
            <person name="Fujita N."/>
        </authorList>
    </citation>
    <scope>NUCLEOTIDE SEQUENCE [LARGE SCALE GENOMIC DNA]</scope>
    <source>
        <strain evidence="2 3">NBRC 13287</strain>
    </source>
</reference>
<evidence type="ECO:0000256" key="1">
    <source>
        <dbReference type="SAM" id="SignalP"/>
    </source>
</evidence>
<gene>
    <name evidence="2" type="ORF">VPR01S_07_00430</name>
</gene>
<organism evidence="2 3">
    <name type="scientific">Vibrio proteolyticus NBRC 13287</name>
    <dbReference type="NCBI Taxonomy" id="1219065"/>
    <lineage>
        <taxon>Bacteria</taxon>
        <taxon>Pseudomonadati</taxon>
        <taxon>Pseudomonadota</taxon>
        <taxon>Gammaproteobacteria</taxon>
        <taxon>Vibrionales</taxon>
        <taxon>Vibrionaceae</taxon>
        <taxon>Vibrio</taxon>
    </lineage>
</organism>